<dbReference type="InterPro" id="IPR059123">
    <property type="entry name" value="StrF_dom"/>
</dbReference>
<organism evidence="2 3">
    <name type="scientific">Mucilaginibacter terrae</name>
    <dbReference type="NCBI Taxonomy" id="1955052"/>
    <lineage>
        <taxon>Bacteria</taxon>
        <taxon>Pseudomonadati</taxon>
        <taxon>Bacteroidota</taxon>
        <taxon>Sphingobacteriia</taxon>
        <taxon>Sphingobacteriales</taxon>
        <taxon>Sphingobacteriaceae</taxon>
        <taxon>Mucilaginibacter</taxon>
    </lineage>
</organism>
<comment type="caution">
    <text evidence="2">The sequence shown here is derived from an EMBL/GenBank/DDBJ whole genome shotgun (WGS) entry which is preliminary data.</text>
</comment>
<reference evidence="3" key="1">
    <citation type="submission" date="2023-07" db="EMBL/GenBank/DDBJ databases">
        <title>Functional and genomic diversity of the sorghum phyllosphere microbiome.</title>
        <authorList>
            <person name="Shade A."/>
        </authorList>
    </citation>
    <scope>NUCLEOTIDE SEQUENCE [LARGE SCALE GENOMIC DNA]</scope>
    <source>
        <strain evidence="3">SORGH_AS_0422</strain>
    </source>
</reference>
<evidence type="ECO:0000313" key="3">
    <source>
        <dbReference type="Proteomes" id="UP001258315"/>
    </source>
</evidence>
<dbReference type="InterPro" id="IPR029044">
    <property type="entry name" value="Nucleotide-diphossugar_trans"/>
</dbReference>
<dbReference type="RefSeq" id="WP_311951288.1">
    <property type="nucleotide sequence ID" value="NZ_JAVLVU010000001.1"/>
</dbReference>
<sequence>MISVIISSVNKTMLANVSQNIADTIGVPFEIIAIDNSKGKRGICAVYNEGASRAKYNIVCFAHEDIAIKTQNWGKTIIDLFNQNTQIGLVGVLGSSYKPLSPSGWVGMQAEDTYYINIIQGFKYSNREAYLTCRNPNNAAFEPVACVDGVWFCTTRQVLEKVSFDENTFKGFHAYDLDFSMAVRQYYEVVVTYEVLLHHFSEGNFNKDWLINVLKFQEKWIDKLPVAVKKISYSQRLSIEKYTFRVFVDNLIKSGIPKSVAYKVLWQNNVFLKKFPSLFLKLHNFIPKAYKAARTEGRI</sequence>
<name>A0ABU3GW01_9SPHI</name>
<proteinExistence type="predicted"/>
<feature type="domain" description="Streptomycin biosynthesis protein StrF" evidence="1">
    <location>
        <begin position="4"/>
        <end position="211"/>
    </location>
</feature>
<gene>
    <name evidence="2" type="ORF">QE417_003015</name>
</gene>
<dbReference type="Pfam" id="PF13712">
    <property type="entry name" value="Glyco_tranf_2_5"/>
    <property type="match status" value="1"/>
</dbReference>
<evidence type="ECO:0000313" key="2">
    <source>
        <dbReference type="EMBL" id="MDT3403943.1"/>
    </source>
</evidence>
<dbReference type="SUPFAM" id="SSF53448">
    <property type="entry name" value="Nucleotide-diphospho-sugar transferases"/>
    <property type="match status" value="1"/>
</dbReference>
<protein>
    <recommendedName>
        <fullName evidence="1">Streptomycin biosynthesis protein StrF domain-containing protein</fullName>
    </recommendedName>
</protein>
<keyword evidence="3" id="KW-1185">Reference proteome</keyword>
<dbReference type="Proteomes" id="UP001258315">
    <property type="component" value="Unassembled WGS sequence"/>
</dbReference>
<evidence type="ECO:0000259" key="1">
    <source>
        <dbReference type="Pfam" id="PF13712"/>
    </source>
</evidence>
<accession>A0ABU3GW01</accession>
<dbReference type="EMBL" id="JAVLVU010000001">
    <property type="protein sequence ID" value="MDT3403943.1"/>
    <property type="molecule type" value="Genomic_DNA"/>
</dbReference>
<dbReference type="Gene3D" id="3.90.550.10">
    <property type="entry name" value="Spore Coat Polysaccharide Biosynthesis Protein SpsA, Chain A"/>
    <property type="match status" value="1"/>
</dbReference>